<organism evidence="1 2">
    <name type="scientific">Candidatus Sungbacteria bacterium RIFCSPHIGHO2_02_FULL_49_12</name>
    <dbReference type="NCBI Taxonomy" id="1802271"/>
    <lineage>
        <taxon>Bacteria</taxon>
        <taxon>Candidatus Sungiibacteriota</taxon>
    </lineage>
</organism>
<dbReference type="Proteomes" id="UP000177362">
    <property type="component" value="Unassembled WGS sequence"/>
</dbReference>
<dbReference type="EMBL" id="MHQJ01000025">
    <property type="protein sequence ID" value="OHA01101.1"/>
    <property type="molecule type" value="Genomic_DNA"/>
</dbReference>
<evidence type="ECO:0000313" key="2">
    <source>
        <dbReference type="Proteomes" id="UP000177362"/>
    </source>
</evidence>
<dbReference type="AlphaFoldDB" id="A0A1G2KRK4"/>
<gene>
    <name evidence="1" type="ORF">A3C11_03020</name>
</gene>
<dbReference type="STRING" id="1802271.A3C11_03020"/>
<name>A0A1G2KRK4_9BACT</name>
<sequence>MMDFKLPANGLYCVSLLGRQMHIEIDMPTATCSGEIVCIVPCSSAPENHILLSAQAVPRVVHALREMSVEDQEAFMVNTSRLFHFAEEL</sequence>
<accession>A0A1G2KRK4</accession>
<proteinExistence type="predicted"/>
<evidence type="ECO:0000313" key="1">
    <source>
        <dbReference type="EMBL" id="OHA01101.1"/>
    </source>
</evidence>
<protein>
    <submittedName>
        <fullName evidence="1">Uncharacterized protein</fullName>
    </submittedName>
</protein>
<reference evidence="1 2" key="1">
    <citation type="journal article" date="2016" name="Nat. Commun.">
        <title>Thousands of microbial genomes shed light on interconnected biogeochemical processes in an aquifer system.</title>
        <authorList>
            <person name="Anantharaman K."/>
            <person name="Brown C.T."/>
            <person name="Hug L.A."/>
            <person name="Sharon I."/>
            <person name="Castelle C.J."/>
            <person name="Probst A.J."/>
            <person name="Thomas B.C."/>
            <person name="Singh A."/>
            <person name="Wilkins M.J."/>
            <person name="Karaoz U."/>
            <person name="Brodie E.L."/>
            <person name="Williams K.H."/>
            <person name="Hubbard S.S."/>
            <person name="Banfield J.F."/>
        </authorList>
    </citation>
    <scope>NUCLEOTIDE SEQUENCE [LARGE SCALE GENOMIC DNA]</scope>
</reference>
<comment type="caution">
    <text evidence="1">The sequence shown here is derived from an EMBL/GenBank/DDBJ whole genome shotgun (WGS) entry which is preliminary data.</text>
</comment>